<gene>
    <name evidence="1" type="ORF">P5F74_16655</name>
</gene>
<proteinExistence type="predicted"/>
<protein>
    <submittedName>
        <fullName evidence="1">Phosphoribosylaminoimidazole synthetase</fullName>
    </submittedName>
</protein>
<dbReference type="EMBL" id="JAROAS010000040">
    <property type="protein sequence ID" value="MED4129768.1"/>
    <property type="molecule type" value="Genomic_DNA"/>
</dbReference>
<reference evidence="1 2" key="1">
    <citation type="submission" date="2023-03" db="EMBL/GenBank/DDBJ databases">
        <title>Bacillus Genome Sequencing.</title>
        <authorList>
            <person name="Dunlap C."/>
        </authorList>
    </citation>
    <scope>NUCLEOTIDE SEQUENCE [LARGE SCALE GENOMIC DNA]</scope>
    <source>
        <strain evidence="1 2">B-4107</strain>
    </source>
</reference>
<dbReference type="RefSeq" id="WP_328238425.1">
    <property type="nucleotide sequence ID" value="NZ_JAROAS010000040.1"/>
</dbReference>
<accession>A0ABU6NNJ0</accession>
<evidence type="ECO:0000313" key="1">
    <source>
        <dbReference type="EMBL" id="MED4129768.1"/>
    </source>
</evidence>
<name>A0ABU6NNJ0_9BACI</name>
<comment type="caution">
    <text evidence="1">The sequence shown here is derived from an EMBL/GenBank/DDBJ whole genome shotgun (WGS) entry which is preliminary data.</text>
</comment>
<sequence>MKVRCLTQEGYLHSPKVVKEGNEDLTNYGEITIGKEYIVYGIIHYEGGFRYLVYDDFETIYWYPAELFEVIDSNLPSNWHFKFFGQNAEPISAIMGYKELLNDDHVDGLAELESEDIEIFLQMKNTAN</sequence>
<dbReference type="Proteomes" id="UP001341820">
    <property type="component" value="Unassembled WGS sequence"/>
</dbReference>
<organism evidence="1 2">
    <name type="scientific">Shouchella miscanthi</name>
    <dbReference type="NCBI Taxonomy" id="2598861"/>
    <lineage>
        <taxon>Bacteria</taxon>
        <taxon>Bacillati</taxon>
        <taxon>Bacillota</taxon>
        <taxon>Bacilli</taxon>
        <taxon>Bacillales</taxon>
        <taxon>Bacillaceae</taxon>
        <taxon>Shouchella</taxon>
    </lineage>
</organism>
<keyword evidence="2" id="KW-1185">Reference proteome</keyword>
<evidence type="ECO:0000313" key="2">
    <source>
        <dbReference type="Proteomes" id="UP001341820"/>
    </source>
</evidence>